<dbReference type="RefSeq" id="WP_346760115.1">
    <property type="nucleotide sequence ID" value="NZ_JAUJEB010000005.1"/>
</dbReference>
<accession>A0ABT8LEK9</accession>
<dbReference type="EMBL" id="JAUJEB010000005">
    <property type="protein sequence ID" value="MDN5214776.1"/>
    <property type="molecule type" value="Genomic_DNA"/>
</dbReference>
<dbReference type="Gene3D" id="1.10.10.10">
    <property type="entry name" value="Winged helix-like DNA-binding domain superfamily/Winged helix DNA-binding domain"/>
    <property type="match status" value="1"/>
</dbReference>
<protein>
    <submittedName>
        <fullName evidence="5">MarR family transcriptional regulator</fullName>
    </submittedName>
</protein>
<dbReference type="Proteomes" id="UP001172083">
    <property type="component" value="Unassembled WGS sequence"/>
</dbReference>
<feature type="domain" description="HTH marR-type" evidence="4">
    <location>
        <begin position="5"/>
        <end position="139"/>
    </location>
</feature>
<name>A0ABT8LEK9_9BACT</name>
<reference evidence="5" key="1">
    <citation type="submission" date="2023-06" db="EMBL/GenBank/DDBJ databases">
        <title>Genomic of Agaribacillus aureum.</title>
        <authorList>
            <person name="Wang G."/>
        </authorList>
    </citation>
    <scope>NUCLEOTIDE SEQUENCE</scope>
    <source>
        <strain evidence="5">BMA12</strain>
    </source>
</reference>
<evidence type="ECO:0000313" key="5">
    <source>
        <dbReference type="EMBL" id="MDN5214776.1"/>
    </source>
</evidence>
<evidence type="ECO:0000313" key="6">
    <source>
        <dbReference type="Proteomes" id="UP001172083"/>
    </source>
</evidence>
<dbReference type="InterPro" id="IPR039422">
    <property type="entry name" value="MarR/SlyA-like"/>
</dbReference>
<comment type="caution">
    <text evidence="5">The sequence shown here is derived from an EMBL/GenBank/DDBJ whole genome shotgun (WGS) entry which is preliminary data.</text>
</comment>
<dbReference type="InterPro" id="IPR000835">
    <property type="entry name" value="HTH_MarR-typ"/>
</dbReference>
<evidence type="ECO:0000256" key="2">
    <source>
        <dbReference type="ARBA" id="ARBA00023125"/>
    </source>
</evidence>
<evidence type="ECO:0000259" key="4">
    <source>
        <dbReference type="PROSITE" id="PS50995"/>
    </source>
</evidence>
<keyword evidence="6" id="KW-1185">Reference proteome</keyword>
<keyword evidence="2" id="KW-0238">DNA-binding</keyword>
<evidence type="ECO:0000256" key="1">
    <source>
        <dbReference type="ARBA" id="ARBA00023015"/>
    </source>
</evidence>
<gene>
    <name evidence="5" type="ORF">QQ020_22040</name>
</gene>
<organism evidence="5 6">
    <name type="scientific">Agaribacillus aureus</name>
    <dbReference type="NCBI Taxonomy" id="3051825"/>
    <lineage>
        <taxon>Bacteria</taxon>
        <taxon>Pseudomonadati</taxon>
        <taxon>Bacteroidota</taxon>
        <taxon>Cytophagia</taxon>
        <taxon>Cytophagales</taxon>
        <taxon>Splendidivirgaceae</taxon>
        <taxon>Agaribacillus</taxon>
    </lineage>
</organism>
<dbReference type="SUPFAM" id="SSF46785">
    <property type="entry name" value="Winged helix' DNA-binding domain"/>
    <property type="match status" value="1"/>
</dbReference>
<evidence type="ECO:0000256" key="3">
    <source>
        <dbReference type="ARBA" id="ARBA00023163"/>
    </source>
</evidence>
<dbReference type="InterPro" id="IPR036388">
    <property type="entry name" value="WH-like_DNA-bd_sf"/>
</dbReference>
<keyword evidence="1" id="KW-0805">Transcription regulation</keyword>
<dbReference type="PRINTS" id="PR00598">
    <property type="entry name" value="HTHMARR"/>
</dbReference>
<dbReference type="InterPro" id="IPR036390">
    <property type="entry name" value="WH_DNA-bd_sf"/>
</dbReference>
<sequence length="142" mass="16469">MDRLESVILFLIDQTSKTAKRFTQRELDKKGWDITIDQWVLLKIVEESNGLSQNELAEKSSRDGASITRSLDILEKKHYLERKATPEDRRQYKISLTPEGQAFIAKNMSLVNKHRAKSLEGFSSEEIKSLKEMLLRIQKNMS</sequence>
<dbReference type="PANTHER" id="PTHR33164">
    <property type="entry name" value="TRANSCRIPTIONAL REGULATOR, MARR FAMILY"/>
    <property type="match status" value="1"/>
</dbReference>
<keyword evidence="3" id="KW-0804">Transcription</keyword>
<dbReference type="PANTHER" id="PTHR33164:SF64">
    <property type="entry name" value="TRANSCRIPTIONAL REGULATOR SLYA"/>
    <property type="match status" value="1"/>
</dbReference>
<dbReference type="SMART" id="SM00347">
    <property type="entry name" value="HTH_MARR"/>
    <property type="match status" value="1"/>
</dbReference>
<dbReference type="Pfam" id="PF01047">
    <property type="entry name" value="MarR"/>
    <property type="match status" value="1"/>
</dbReference>
<proteinExistence type="predicted"/>
<dbReference type="PROSITE" id="PS50995">
    <property type="entry name" value="HTH_MARR_2"/>
    <property type="match status" value="1"/>
</dbReference>